<dbReference type="PROSITE" id="PS00893">
    <property type="entry name" value="NUDIX_BOX"/>
    <property type="match status" value="1"/>
</dbReference>
<dbReference type="InterPro" id="IPR000086">
    <property type="entry name" value="NUDIX_hydrolase_dom"/>
</dbReference>
<dbReference type="PRINTS" id="PR00502">
    <property type="entry name" value="NUDIXFAMILY"/>
</dbReference>
<comment type="similarity">
    <text evidence="3">Belongs to the Nudix hydrolase family.</text>
</comment>
<dbReference type="InterPro" id="IPR020084">
    <property type="entry name" value="NUDIX_hydrolase_CS"/>
</dbReference>
<dbReference type="InterPro" id="IPR020476">
    <property type="entry name" value="Nudix_hydrolase"/>
</dbReference>
<evidence type="ECO:0000313" key="6">
    <source>
        <dbReference type="Proteomes" id="UP001597299"/>
    </source>
</evidence>
<dbReference type="GO" id="GO:0016787">
    <property type="term" value="F:hydrolase activity"/>
    <property type="evidence" value="ECO:0007669"/>
    <property type="project" value="UniProtKB-KW"/>
</dbReference>
<evidence type="ECO:0000256" key="2">
    <source>
        <dbReference type="ARBA" id="ARBA00022801"/>
    </source>
</evidence>
<dbReference type="InterPro" id="IPR015797">
    <property type="entry name" value="NUDIX_hydrolase-like_dom_sf"/>
</dbReference>
<dbReference type="EMBL" id="JBHUHD010000001">
    <property type="protein sequence ID" value="MFD2140256.1"/>
    <property type="molecule type" value="Genomic_DNA"/>
</dbReference>
<comment type="cofactor">
    <cofactor evidence="1">
        <name>Mg(2+)</name>
        <dbReference type="ChEBI" id="CHEBI:18420"/>
    </cofactor>
</comment>
<dbReference type="Pfam" id="PF00293">
    <property type="entry name" value="NUDIX"/>
    <property type="match status" value="1"/>
</dbReference>
<dbReference type="Proteomes" id="UP001597299">
    <property type="component" value="Unassembled WGS sequence"/>
</dbReference>
<proteinExistence type="inferred from homology"/>
<evidence type="ECO:0000256" key="1">
    <source>
        <dbReference type="ARBA" id="ARBA00001946"/>
    </source>
</evidence>
<dbReference type="RefSeq" id="WP_213351969.1">
    <property type="nucleotide sequence ID" value="NZ_JAHBGB010000015.1"/>
</dbReference>
<dbReference type="PROSITE" id="PS51462">
    <property type="entry name" value="NUDIX"/>
    <property type="match status" value="1"/>
</dbReference>
<evidence type="ECO:0000259" key="4">
    <source>
        <dbReference type="PROSITE" id="PS51462"/>
    </source>
</evidence>
<gene>
    <name evidence="5" type="ORF">ACFSNC_07605</name>
</gene>
<organism evidence="5 6">
    <name type="scientific">Ancylobacter oerskovii</name>
    <dbReference type="NCBI Taxonomy" id="459519"/>
    <lineage>
        <taxon>Bacteria</taxon>
        <taxon>Pseudomonadati</taxon>
        <taxon>Pseudomonadota</taxon>
        <taxon>Alphaproteobacteria</taxon>
        <taxon>Hyphomicrobiales</taxon>
        <taxon>Xanthobacteraceae</taxon>
        <taxon>Ancylobacter</taxon>
    </lineage>
</organism>
<dbReference type="CDD" id="cd04673">
    <property type="entry name" value="NUDIX_ADPRase"/>
    <property type="match status" value="1"/>
</dbReference>
<evidence type="ECO:0000313" key="5">
    <source>
        <dbReference type="EMBL" id="MFD2140256.1"/>
    </source>
</evidence>
<dbReference type="PANTHER" id="PTHR43736:SF1">
    <property type="entry name" value="DIHYDRONEOPTERIN TRIPHOSPHATE DIPHOSPHATASE"/>
    <property type="match status" value="1"/>
</dbReference>
<keyword evidence="2 3" id="KW-0378">Hydrolase</keyword>
<reference evidence="6" key="1">
    <citation type="journal article" date="2019" name="Int. J. Syst. Evol. Microbiol.">
        <title>The Global Catalogue of Microorganisms (GCM) 10K type strain sequencing project: providing services to taxonomists for standard genome sequencing and annotation.</title>
        <authorList>
            <consortium name="The Broad Institute Genomics Platform"/>
            <consortium name="The Broad Institute Genome Sequencing Center for Infectious Disease"/>
            <person name="Wu L."/>
            <person name="Ma J."/>
        </authorList>
    </citation>
    <scope>NUCLEOTIDE SEQUENCE [LARGE SCALE GENOMIC DNA]</scope>
    <source>
        <strain evidence="6">CCM 7435</strain>
    </source>
</reference>
<dbReference type="SUPFAM" id="SSF55811">
    <property type="entry name" value="Nudix"/>
    <property type="match status" value="1"/>
</dbReference>
<protein>
    <submittedName>
        <fullName evidence="5">NUDIX hydrolase</fullName>
    </submittedName>
</protein>
<sequence>MTTQPIRPVLAISTAVFREGRVLLARRGAAPMRGLWSLPGGRLEPGETLAEGAVREVMEEVGVACRIVGVAGALDIIRRDGDGAVTSHFVVISHAGLWLEGDASTGPEAAEIGWFDPQHLPADTTDGLAGIVTAAQFLATQALVAGP</sequence>
<keyword evidence="6" id="KW-1185">Reference proteome</keyword>
<feature type="domain" description="Nudix hydrolase" evidence="4">
    <location>
        <begin position="7"/>
        <end position="137"/>
    </location>
</feature>
<accession>A0ABW4YVQ9</accession>
<dbReference type="PANTHER" id="PTHR43736">
    <property type="entry name" value="ADP-RIBOSE PYROPHOSPHATASE"/>
    <property type="match status" value="1"/>
</dbReference>
<dbReference type="Gene3D" id="3.90.79.10">
    <property type="entry name" value="Nucleoside Triphosphate Pyrophosphohydrolase"/>
    <property type="match status" value="1"/>
</dbReference>
<name>A0ABW4YVQ9_9HYPH</name>
<evidence type="ECO:0000256" key="3">
    <source>
        <dbReference type="RuleBase" id="RU003476"/>
    </source>
</evidence>
<comment type="caution">
    <text evidence="5">The sequence shown here is derived from an EMBL/GenBank/DDBJ whole genome shotgun (WGS) entry which is preliminary data.</text>
</comment>